<dbReference type="eggNOG" id="COG2253">
    <property type="taxonomic scope" value="Bacteria"/>
</dbReference>
<protein>
    <submittedName>
        <fullName evidence="1">Nucleotidyl transferase, PF08843 domain protein</fullName>
    </submittedName>
</protein>
<dbReference type="AlphaFoldDB" id="U2T9B9"/>
<keyword evidence="2" id="KW-1185">Reference proteome</keyword>
<dbReference type="EMBL" id="AWEZ01000023">
    <property type="protein sequence ID" value="ERL09634.1"/>
    <property type="molecule type" value="Genomic_DNA"/>
</dbReference>
<keyword evidence="1" id="KW-0808">Transferase</keyword>
<organism evidence="1 2">
    <name type="scientific">Olsenella profusa F0195</name>
    <dbReference type="NCBI Taxonomy" id="1125712"/>
    <lineage>
        <taxon>Bacteria</taxon>
        <taxon>Bacillati</taxon>
        <taxon>Actinomycetota</taxon>
        <taxon>Coriobacteriia</taxon>
        <taxon>Coriobacteriales</taxon>
        <taxon>Atopobiaceae</taxon>
        <taxon>Olsenella</taxon>
    </lineage>
</organism>
<sequence>MMPYVAERHPEVFDAPSTSVRTAIPERTLWEKATILHQEANRPEAKAMPRRYSRHYYDMYRLGRSDIADRAIARPELLAKVVAFKEKFYPTPWSRLADARPGTIKLVPSGYRVPELQRDYSSMRSMIFGEVPPFEDVLAFMGQLEDKING</sequence>
<dbReference type="InterPro" id="IPR014942">
    <property type="entry name" value="AbiEii"/>
</dbReference>
<accession>U2T9B9</accession>
<comment type="caution">
    <text evidence="1">The sequence shown here is derived from an EMBL/GenBank/DDBJ whole genome shotgun (WGS) entry which is preliminary data.</text>
</comment>
<dbReference type="Pfam" id="PF08843">
    <property type="entry name" value="AbiEii"/>
    <property type="match status" value="1"/>
</dbReference>
<dbReference type="PATRIC" id="fig|1125712.3.peg.657"/>
<evidence type="ECO:0000313" key="2">
    <source>
        <dbReference type="Proteomes" id="UP000016638"/>
    </source>
</evidence>
<dbReference type="Proteomes" id="UP000016638">
    <property type="component" value="Unassembled WGS sequence"/>
</dbReference>
<evidence type="ECO:0000313" key="1">
    <source>
        <dbReference type="EMBL" id="ERL09634.1"/>
    </source>
</evidence>
<dbReference type="STRING" id="1125712.HMPREF1316_2479"/>
<reference evidence="1 2" key="1">
    <citation type="submission" date="2013-08" db="EMBL/GenBank/DDBJ databases">
        <authorList>
            <person name="Durkin A.S."/>
            <person name="Haft D.R."/>
            <person name="McCorrison J."/>
            <person name="Torralba M."/>
            <person name="Gillis M."/>
            <person name="Haft D.H."/>
            <person name="Methe B."/>
            <person name="Sutton G."/>
            <person name="Nelson K.E."/>
        </authorList>
    </citation>
    <scope>NUCLEOTIDE SEQUENCE [LARGE SCALE GENOMIC DNA]</scope>
    <source>
        <strain evidence="1 2">F0195</strain>
    </source>
</reference>
<gene>
    <name evidence="1" type="ORF">HMPREF1316_2479</name>
</gene>
<dbReference type="GO" id="GO:0016740">
    <property type="term" value="F:transferase activity"/>
    <property type="evidence" value="ECO:0007669"/>
    <property type="project" value="UniProtKB-KW"/>
</dbReference>
<proteinExistence type="predicted"/>
<name>U2T9B9_9ACTN</name>